<gene>
    <name evidence="1" type="ORF">MML48_8g00011486</name>
</gene>
<name>A0ACB9SKV3_HOLOL</name>
<sequence length="647" mass="74383">MMKQLFPICLLVFLAFLQQPPPIKAGLLYPKSSETRETISLDGIWNFVASPLTDPLVGFRNYWYKRRLTAVDAEVHFMPVPSSYNDITQNAAIRDHLGIAWYDRTFFVPKSWRNQRVWLRFSSVHYAAQIYVNGELAMNHEVGHLPFQKEISHLVLFGDENRVTVACDNTLLSNTVPQGTVTPVDTDNGTTYRQSYTFDFFNYAGIHRPVTLYTTPKSYIDDVTIKTTLDENGYGYVGYNVSIISLNETEELNVNIALLDKDDIIVATAEGSNGVLNIESPRLWWPYLMDPEPGYLYTLKIELVSLNNDLIDIYRQTCGIRTLTWTNTTFLINNKPVYLHGFGRHEDADIRGKGLDLPTTLRDYNLIKWIGANAYRTSHYPYADEIMDLADNLGIMIIDECPSVNTEFFPSSLLNNHLNSLTELIARDKNRPSVIAWSIANEPRTQSYEAGVYFGKVAAHVRSLDLSRPITIALARSVYEDRAGQHLDIISFNRYNAWYQNGGQLDMITKNVINEATAWFEKYNKPVLMSEYGADTMEGLHIYPEFIWSEEFQVTLMSKHFEAFDKLRAKGFFIGEFIWNFADFKTAQTYTRVGGNKKGIFTRNRQPKASAHHLRRRYLKLAQELYNIDLPNDLYDYTSTKIVRDEL</sequence>
<reference evidence="1" key="1">
    <citation type="submission" date="2022-04" db="EMBL/GenBank/DDBJ databases">
        <title>Chromosome-scale genome assembly of Holotrichia oblita Faldermann.</title>
        <authorList>
            <person name="Rongchong L."/>
        </authorList>
    </citation>
    <scope>NUCLEOTIDE SEQUENCE</scope>
    <source>
        <strain evidence="1">81SQS9</strain>
    </source>
</reference>
<dbReference type="EMBL" id="CM043022">
    <property type="protein sequence ID" value="KAI4455953.1"/>
    <property type="molecule type" value="Genomic_DNA"/>
</dbReference>
<protein>
    <submittedName>
        <fullName evidence="1">Beta-glucuronidase</fullName>
    </submittedName>
</protein>
<organism evidence="1 2">
    <name type="scientific">Holotrichia oblita</name>
    <name type="common">Chafer beetle</name>
    <dbReference type="NCBI Taxonomy" id="644536"/>
    <lineage>
        <taxon>Eukaryota</taxon>
        <taxon>Metazoa</taxon>
        <taxon>Ecdysozoa</taxon>
        <taxon>Arthropoda</taxon>
        <taxon>Hexapoda</taxon>
        <taxon>Insecta</taxon>
        <taxon>Pterygota</taxon>
        <taxon>Neoptera</taxon>
        <taxon>Endopterygota</taxon>
        <taxon>Coleoptera</taxon>
        <taxon>Polyphaga</taxon>
        <taxon>Scarabaeiformia</taxon>
        <taxon>Scarabaeidae</taxon>
        <taxon>Melolonthinae</taxon>
        <taxon>Holotrichia</taxon>
    </lineage>
</organism>
<evidence type="ECO:0000313" key="2">
    <source>
        <dbReference type="Proteomes" id="UP001056778"/>
    </source>
</evidence>
<evidence type="ECO:0000313" key="1">
    <source>
        <dbReference type="EMBL" id="KAI4455953.1"/>
    </source>
</evidence>
<accession>A0ACB9SKV3</accession>
<comment type="caution">
    <text evidence="1">The sequence shown here is derived from an EMBL/GenBank/DDBJ whole genome shotgun (WGS) entry which is preliminary data.</text>
</comment>
<keyword evidence="2" id="KW-1185">Reference proteome</keyword>
<dbReference type="Proteomes" id="UP001056778">
    <property type="component" value="Chromosome 8"/>
</dbReference>
<proteinExistence type="predicted"/>